<name>A0AAV2PXX3_MEGNR</name>
<feature type="non-terminal residue" evidence="2">
    <location>
        <position position="1"/>
    </location>
</feature>
<feature type="region of interest" description="Disordered" evidence="1">
    <location>
        <begin position="172"/>
        <end position="199"/>
    </location>
</feature>
<sequence>LELGTADEPDNYVYIEDLEELDHFDVPDFDLTYGDAVEGYVPDSYSAAPSYADPSMLSKVMHQAEQANFRFPIATTKSPRTDLDTAASSLDGPETNEINPFSLFPPQFHELLNIPLHVYKNGSTYNPHSNHKNGPRVPVIHQGYANTNVHGGLAYRPSNQDTPVVAYRPKPVYAPKRSKTRPTFTSTSTTTTTTTTEKP</sequence>
<dbReference type="Proteomes" id="UP001497623">
    <property type="component" value="Unassembled WGS sequence"/>
</dbReference>
<dbReference type="AlphaFoldDB" id="A0AAV2PXX3"/>
<evidence type="ECO:0000313" key="3">
    <source>
        <dbReference type="Proteomes" id="UP001497623"/>
    </source>
</evidence>
<feature type="compositionally biased region" description="Low complexity" evidence="1">
    <location>
        <begin position="183"/>
        <end position="199"/>
    </location>
</feature>
<dbReference type="EMBL" id="CAXKWB010002232">
    <property type="protein sequence ID" value="CAL4066430.1"/>
    <property type="molecule type" value="Genomic_DNA"/>
</dbReference>
<evidence type="ECO:0000256" key="1">
    <source>
        <dbReference type="SAM" id="MobiDB-lite"/>
    </source>
</evidence>
<protein>
    <submittedName>
        <fullName evidence="2">Uncharacterized protein</fullName>
    </submittedName>
</protein>
<reference evidence="2 3" key="1">
    <citation type="submission" date="2024-05" db="EMBL/GenBank/DDBJ databases">
        <authorList>
            <person name="Wallberg A."/>
        </authorList>
    </citation>
    <scope>NUCLEOTIDE SEQUENCE [LARGE SCALE GENOMIC DNA]</scope>
</reference>
<comment type="caution">
    <text evidence="2">The sequence shown here is derived from an EMBL/GenBank/DDBJ whole genome shotgun (WGS) entry which is preliminary data.</text>
</comment>
<keyword evidence="3" id="KW-1185">Reference proteome</keyword>
<gene>
    <name evidence="2" type="ORF">MNOR_LOCUS5677</name>
</gene>
<evidence type="ECO:0000313" key="2">
    <source>
        <dbReference type="EMBL" id="CAL4066430.1"/>
    </source>
</evidence>
<accession>A0AAV2PXX3</accession>
<organism evidence="2 3">
    <name type="scientific">Meganyctiphanes norvegica</name>
    <name type="common">Northern krill</name>
    <name type="synonym">Thysanopoda norvegica</name>
    <dbReference type="NCBI Taxonomy" id="48144"/>
    <lineage>
        <taxon>Eukaryota</taxon>
        <taxon>Metazoa</taxon>
        <taxon>Ecdysozoa</taxon>
        <taxon>Arthropoda</taxon>
        <taxon>Crustacea</taxon>
        <taxon>Multicrustacea</taxon>
        <taxon>Malacostraca</taxon>
        <taxon>Eumalacostraca</taxon>
        <taxon>Eucarida</taxon>
        <taxon>Euphausiacea</taxon>
        <taxon>Euphausiidae</taxon>
        <taxon>Meganyctiphanes</taxon>
    </lineage>
</organism>
<proteinExistence type="predicted"/>
<feature type="non-terminal residue" evidence="2">
    <location>
        <position position="199"/>
    </location>
</feature>